<gene>
    <name evidence="1" type="ORF">SAMN04487960_11291</name>
</gene>
<dbReference type="OrthoDB" id="5884352at2"/>
<sequence>MELLTRHAAIHQNYALFDFAKSVALTYFSASPYALYSSIFQSESATYLRISYYRFVSAFYGKEYCFSPALFQDEALWAEGLGERNEVLWGLFNAMTSCAKHPDKGSVDPLSAQMENLVSAVSLEYQPGPPTRSTYEFLKGMEFLQTWVVCDAKSGRLRSESEGVFLKLEDEWSSLRRLLRAAGSSNDHYRDMLDAVGKWLNKSKTRLHEALYLHMDVSSASEEEKDAWAGRLNHIFIQRTYTLDMSSKTPVESDNAQSECLKIFCAHLSPLQIETWLQWSVRQDIKTALKHFERAGCGRHVFGDESRKWWLAGHSGVWKARFQEELSGSDIETRLAVLASLGMQFNTEAAHLEFHHWWKSLLENLIQDREFTINLIPQWTVAAMDRLDDEFVVPFIDKSIGVLRGQLSGDGKPELHAQLKLLLEKLDRLKPSKALRHRLMLMRSSTKPISDESVIRFSPVNSDNAVVWYLPLDYLANVRWSNEVNSASRPSTFDEYQQAEMECYEAFSRELVDFCLSRLRLRKGEKPTGNKYEAHQVTEPSAIWRQGYLKALLELGFDPKGKAHKTVYFTRQSDPDENVRAIAKECYRAVRRDSKKERDLKDLKRGLIAAEWWLLMSQRLELNFDVNYEEALRKRRARLRNP</sequence>
<dbReference type="Proteomes" id="UP000199675">
    <property type="component" value="Unassembled WGS sequence"/>
</dbReference>
<name>A0A1H3DI74_9GAMM</name>
<dbReference type="RefSeq" id="WP_091817313.1">
    <property type="nucleotide sequence ID" value="NZ_FNNE01000012.1"/>
</dbReference>
<reference evidence="1 2" key="1">
    <citation type="submission" date="2016-10" db="EMBL/GenBank/DDBJ databases">
        <authorList>
            <person name="de Groot N.N."/>
        </authorList>
    </citation>
    <scope>NUCLEOTIDE SEQUENCE [LARGE SCALE GENOMIC DNA]</scope>
    <source>
        <strain evidence="1 2">CGMCC 1.7059</strain>
    </source>
</reference>
<keyword evidence="2" id="KW-1185">Reference proteome</keyword>
<proteinExistence type="predicted"/>
<accession>A0A1H3DI74</accession>
<dbReference type="AlphaFoldDB" id="A0A1H3DI74"/>
<protein>
    <submittedName>
        <fullName evidence="1">Uncharacterized protein</fullName>
    </submittedName>
</protein>
<dbReference type="STRING" id="488533.SAMN04487960_11291"/>
<organism evidence="1 2">
    <name type="scientific">Marinobacter mobilis</name>
    <dbReference type="NCBI Taxonomy" id="488533"/>
    <lineage>
        <taxon>Bacteria</taxon>
        <taxon>Pseudomonadati</taxon>
        <taxon>Pseudomonadota</taxon>
        <taxon>Gammaproteobacteria</taxon>
        <taxon>Pseudomonadales</taxon>
        <taxon>Marinobacteraceae</taxon>
        <taxon>Marinobacter</taxon>
    </lineage>
</organism>
<evidence type="ECO:0000313" key="2">
    <source>
        <dbReference type="Proteomes" id="UP000199675"/>
    </source>
</evidence>
<dbReference type="EMBL" id="FNNE01000012">
    <property type="protein sequence ID" value="SDX65818.1"/>
    <property type="molecule type" value="Genomic_DNA"/>
</dbReference>
<evidence type="ECO:0000313" key="1">
    <source>
        <dbReference type="EMBL" id="SDX65818.1"/>
    </source>
</evidence>